<feature type="transmembrane region" description="Helical" evidence="9">
    <location>
        <begin position="149"/>
        <end position="170"/>
    </location>
</feature>
<dbReference type="SUPFAM" id="SSF55874">
    <property type="entry name" value="ATPase domain of HSP90 chaperone/DNA topoisomerase II/histidine kinase"/>
    <property type="match status" value="1"/>
</dbReference>
<dbReference type="Pfam" id="PF00989">
    <property type="entry name" value="PAS"/>
    <property type="match status" value="1"/>
</dbReference>
<dbReference type="PANTHER" id="PTHR43065">
    <property type="entry name" value="SENSOR HISTIDINE KINASE"/>
    <property type="match status" value="1"/>
</dbReference>
<sequence>MLVRQKVITATIITCIFITLLATISYIIAADRVGREQLAPEISRAYSDIFQLQLLQNSNDILALQTLANSMVQHYQIKEIALYNAQRDRIIYECTYTCVSNLPIYFDSSLEVPPSQFTYSLSTKNSAEYLNLTIDTDIELPKFFYADTLSTTLFIVSISTLILFFLYNLIRHWQRAPYKNLLTTIKKIQSQPNDKIRFDKNDADTAQLSNALNHLIIVNEDREQVLTKEKEKAESARIRAIRLSNETRYTNEKLAQEITIRRSVEAQLTHTRSFLDSIIDSMPSALFTLDHRGYIIQCNQQAADWLACERQPLVGKRLANYIEMFDRVDLNFDDKLKTEVKKFERIKLTLPIGNFPADITLYPLKDKNLNGLVIRIDDISQREKMEEVIMQTEKMKSVGGLAAGMAHEINNPLGAILQGVQNVQRRIQPGHNANQQSAEKYNLDLNAMNRYLEERQILKFINNIKDAGQRAASIVSNMLQFSRGNQKSLSQTSVKELLERALNIARADLELKTIDIQLNDIDAEMTLQCIPSELEQVILNLLQNAAQALLEYKEVVVSQDWKPQINITTEQQSEHVIIKVKDNGPGMNDETRRRIFEPFFTTKDVGLGTGLGLSVSYFIITAHHQGQLDVISSPNQGACFIIKLPNQAISINS</sequence>
<evidence type="ECO:0000256" key="7">
    <source>
        <dbReference type="ARBA" id="ARBA00022840"/>
    </source>
</evidence>
<dbReference type="GO" id="GO:0005524">
    <property type="term" value="F:ATP binding"/>
    <property type="evidence" value="ECO:0007669"/>
    <property type="project" value="UniProtKB-KW"/>
</dbReference>
<dbReference type="AlphaFoldDB" id="A0A1Y5HWT5"/>
<evidence type="ECO:0000313" key="13">
    <source>
        <dbReference type="Proteomes" id="UP000227088"/>
    </source>
</evidence>
<dbReference type="SMART" id="SM00388">
    <property type="entry name" value="HisKA"/>
    <property type="match status" value="1"/>
</dbReference>
<dbReference type="Gene3D" id="3.30.450.20">
    <property type="entry name" value="PAS domain"/>
    <property type="match status" value="1"/>
</dbReference>
<dbReference type="InterPro" id="IPR005467">
    <property type="entry name" value="His_kinase_dom"/>
</dbReference>
<dbReference type="InterPro" id="IPR013767">
    <property type="entry name" value="PAS_fold"/>
</dbReference>
<dbReference type="SUPFAM" id="SSF47384">
    <property type="entry name" value="Homodimeric domain of signal transducing histidine kinase"/>
    <property type="match status" value="1"/>
</dbReference>
<keyword evidence="5" id="KW-0547">Nucleotide-binding</keyword>
<keyword evidence="4" id="KW-0808">Transferase</keyword>
<keyword evidence="6" id="KW-0418">Kinase</keyword>
<evidence type="ECO:0000256" key="2">
    <source>
        <dbReference type="ARBA" id="ARBA00012438"/>
    </source>
</evidence>
<dbReference type="InterPro" id="IPR036097">
    <property type="entry name" value="HisK_dim/P_sf"/>
</dbReference>
<dbReference type="Proteomes" id="UP000227088">
    <property type="component" value="Unassembled WGS sequence"/>
</dbReference>
<evidence type="ECO:0000256" key="3">
    <source>
        <dbReference type="ARBA" id="ARBA00022553"/>
    </source>
</evidence>
<organism evidence="12 13">
    <name type="scientific">Oleispira antarctica</name>
    <dbReference type="NCBI Taxonomy" id="188908"/>
    <lineage>
        <taxon>Bacteria</taxon>
        <taxon>Pseudomonadati</taxon>
        <taxon>Pseudomonadota</taxon>
        <taxon>Gammaproteobacteria</taxon>
        <taxon>Oceanospirillales</taxon>
        <taxon>Oceanospirillaceae</taxon>
        <taxon>Oleispira</taxon>
    </lineage>
</organism>
<dbReference type="SMART" id="SM00091">
    <property type="entry name" value="PAS"/>
    <property type="match status" value="1"/>
</dbReference>
<evidence type="ECO:0000313" key="12">
    <source>
        <dbReference type="EMBL" id="OUS40243.1"/>
    </source>
</evidence>
<comment type="catalytic activity">
    <reaction evidence="1">
        <text>ATP + protein L-histidine = ADP + protein N-phospho-L-histidine.</text>
        <dbReference type="EC" id="2.7.13.3"/>
    </reaction>
</comment>
<feature type="domain" description="Histidine kinase" evidence="10">
    <location>
        <begin position="404"/>
        <end position="648"/>
    </location>
</feature>
<dbReference type="NCBIfam" id="TIGR00229">
    <property type="entry name" value="sensory_box"/>
    <property type="match status" value="1"/>
</dbReference>
<dbReference type="InterPro" id="IPR003594">
    <property type="entry name" value="HATPase_dom"/>
</dbReference>
<dbReference type="CDD" id="cd00130">
    <property type="entry name" value="PAS"/>
    <property type="match status" value="1"/>
</dbReference>
<name>A0A1Y5HWT5_OLEAN</name>
<dbReference type="Gene3D" id="1.10.287.130">
    <property type="match status" value="1"/>
</dbReference>
<dbReference type="InterPro" id="IPR004358">
    <property type="entry name" value="Sig_transdc_His_kin-like_C"/>
</dbReference>
<dbReference type="InterPro" id="IPR003661">
    <property type="entry name" value="HisK_dim/P_dom"/>
</dbReference>
<keyword evidence="3" id="KW-0597">Phosphoprotein</keyword>
<keyword evidence="7" id="KW-0067">ATP-binding</keyword>
<feature type="transmembrane region" description="Helical" evidence="9">
    <location>
        <begin position="7"/>
        <end position="29"/>
    </location>
</feature>
<keyword evidence="9" id="KW-1133">Transmembrane helix</keyword>
<dbReference type="SUPFAM" id="SSF55785">
    <property type="entry name" value="PYP-like sensor domain (PAS domain)"/>
    <property type="match status" value="1"/>
</dbReference>
<dbReference type="EC" id="2.7.13.3" evidence="2"/>
<reference evidence="13" key="1">
    <citation type="journal article" date="2017" name="Proc. Natl. Acad. Sci. U.S.A.">
        <title>Simulation of Deepwater Horizon oil plume reveals substrate specialization within a complex community of hydrocarbon degraders.</title>
        <authorList>
            <person name="Hu P."/>
            <person name="Dubinsky E.A."/>
            <person name="Probst A.J."/>
            <person name="Wang J."/>
            <person name="Sieber C.M.K."/>
            <person name="Tom L.M."/>
            <person name="Gardinali P."/>
            <person name="Banfield J.F."/>
            <person name="Atlas R.M."/>
            <person name="Andersen G.L."/>
        </authorList>
    </citation>
    <scope>NUCLEOTIDE SEQUENCE [LARGE SCALE GENOMIC DNA]</scope>
</reference>
<proteinExistence type="predicted"/>
<comment type="caution">
    <text evidence="12">The sequence shown here is derived from an EMBL/GenBank/DDBJ whole genome shotgun (WGS) entry which is preliminary data.</text>
</comment>
<evidence type="ECO:0000256" key="5">
    <source>
        <dbReference type="ARBA" id="ARBA00022741"/>
    </source>
</evidence>
<protein>
    <recommendedName>
        <fullName evidence="2">histidine kinase</fullName>
        <ecNumber evidence="2">2.7.13.3</ecNumber>
    </recommendedName>
</protein>
<evidence type="ECO:0000256" key="9">
    <source>
        <dbReference type="SAM" id="Phobius"/>
    </source>
</evidence>
<dbReference type="Gene3D" id="3.30.565.10">
    <property type="entry name" value="Histidine kinase-like ATPase, C-terminal domain"/>
    <property type="match status" value="1"/>
</dbReference>
<dbReference type="PRINTS" id="PR00344">
    <property type="entry name" value="BCTRLSENSOR"/>
</dbReference>
<dbReference type="CDD" id="cd00082">
    <property type="entry name" value="HisKA"/>
    <property type="match status" value="1"/>
</dbReference>
<evidence type="ECO:0000256" key="1">
    <source>
        <dbReference type="ARBA" id="ARBA00000085"/>
    </source>
</evidence>
<dbReference type="Pfam" id="PF00512">
    <property type="entry name" value="HisKA"/>
    <property type="match status" value="1"/>
</dbReference>
<keyword evidence="9" id="KW-0812">Transmembrane</keyword>
<dbReference type="SMART" id="SM00387">
    <property type="entry name" value="HATPase_c"/>
    <property type="match status" value="1"/>
</dbReference>
<gene>
    <name evidence="12" type="ORF">A9R00_07040</name>
</gene>
<evidence type="ECO:0000256" key="4">
    <source>
        <dbReference type="ARBA" id="ARBA00022679"/>
    </source>
</evidence>
<dbReference type="GO" id="GO:0006355">
    <property type="term" value="P:regulation of DNA-templated transcription"/>
    <property type="evidence" value="ECO:0007669"/>
    <property type="project" value="InterPro"/>
</dbReference>
<dbReference type="Pfam" id="PF02518">
    <property type="entry name" value="HATPase_c"/>
    <property type="match status" value="1"/>
</dbReference>
<evidence type="ECO:0000256" key="6">
    <source>
        <dbReference type="ARBA" id="ARBA00022777"/>
    </source>
</evidence>
<dbReference type="InterPro" id="IPR000014">
    <property type="entry name" value="PAS"/>
</dbReference>
<dbReference type="InterPro" id="IPR036890">
    <property type="entry name" value="HATPase_C_sf"/>
</dbReference>
<evidence type="ECO:0000259" key="10">
    <source>
        <dbReference type="PROSITE" id="PS50109"/>
    </source>
</evidence>
<feature type="domain" description="PAS" evidence="11">
    <location>
        <begin position="271"/>
        <end position="325"/>
    </location>
</feature>
<dbReference type="PANTHER" id="PTHR43065:SF42">
    <property type="entry name" value="TWO-COMPONENT SENSOR PPRA"/>
    <property type="match status" value="1"/>
</dbReference>
<dbReference type="InterPro" id="IPR035965">
    <property type="entry name" value="PAS-like_dom_sf"/>
</dbReference>
<evidence type="ECO:0000259" key="11">
    <source>
        <dbReference type="PROSITE" id="PS50112"/>
    </source>
</evidence>
<accession>A0A1Y5HWT5</accession>
<dbReference type="GO" id="GO:0000155">
    <property type="term" value="F:phosphorelay sensor kinase activity"/>
    <property type="evidence" value="ECO:0007669"/>
    <property type="project" value="InterPro"/>
</dbReference>
<evidence type="ECO:0000256" key="8">
    <source>
        <dbReference type="ARBA" id="ARBA00023012"/>
    </source>
</evidence>
<dbReference type="PROSITE" id="PS50112">
    <property type="entry name" value="PAS"/>
    <property type="match status" value="1"/>
</dbReference>
<keyword evidence="9" id="KW-0472">Membrane</keyword>
<keyword evidence="8" id="KW-0902">Two-component regulatory system</keyword>
<dbReference type="PROSITE" id="PS50109">
    <property type="entry name" value="HIS_KIN"/>
    <property type="match status" value="1"/>
</dbReference>
<dbReference type="EMBL" id="MABE01000397">
    <property type="protein sequence ID" value="OUS40243.1"/>
    <property type="molecule type" value="Genomic_DNA"/>
</dbReference>